<dbReference type="SFLD" id="SFLDS00003">
    <property type="entry name" value="Haloacid_Dehalogenase"/>
    <property type="match status" value="1"/>
</dbReference>
<dbReference type="RefSeq" id="WP_301711140.1">
    <property type="nucleotide sequence ID" value="NZ_SDWY01000002.1"/>
</dbReference>
<dbReference type="Pfam" id="PF08282">
    <property type="entry name" value="Hydrolase_3"/>
    <property type="match status" value="1"/>
</dbReference>
<dbReference type="SFLD" id="SFLDG01144">
    <property type="entry name" value="C2.B.4:_PGP_Like"/>
    <property type="match status" value="1"/>
</dbReference>
<gene>
    <name evidence="1" type="ORF">EVC35_04660</name>
</gene>
<reference evidence="1" key="1">
    <citation type="submission" date="2019-01" db="EMBL/GenBank/DDBJ databases">
        <title>Oenococcus sicerae UCMA17102.</title>
        <authorList>
            <person name="Cousin F.J."/>
            <person name="Le Guellec R."/>
            <person name="Cretenet M."/>
        </authorList>
    </citation>
    <scope>NUCLEOTIDE SEQUENCE</scope>
    <source>
        <strain evidence="1">UCMA17102</strain>
    </source>
</reference>
<dbReference type="SUPFAM" id="SSF56784">
    <property type="entry name" value="HAD-like"/>
    <property type="match status" value="1"/>
</dbReference>
<proteinExistence type="predicted"/>
<dbReference type="GO" id="GO:0016791">
    <property type="term" value="F:phosphatase activity"/>
    <property type="evidence" value="ECO:0007669"/>
    <property type="project" value="TreeGrafter"/>
</dbReference>
<dbReference type="InterPro" id="IPR036412">
    <property type="entry name" value="HAD-like_sf"/>
</dbReference>
<protein>
    <submittedName>
        <fullName evidence="1">Cof-type HAD-IIB family hydrolase</fullName>
    </submittedName>
</protein>
<dbReference type="PROSITE" id="PS01229">
    <property type="entry name" value="COF_2"/>
    <property type="match status" value="1"/>
</dbReference>
<dbReference type="Gene3D" id="3.40.50.1000">
    <property type="entry name" value="HAD superfamily/HAD-like"/>
    <property type="match status" value="1"/>
</dbReference>
<organism evidence="1 2">
    <name type="scientific">Oenococcus sicerae</name>
    <dbReference type="NCBI Taxonomy" id="2203724"/>
    <lineage>
        <taxon>Bacteria</taxon>
        <taxon>Bacillati</taxon>
        <taxon>Bacillota</taxon>
        <taxon>Bacilli</taxon>
        <taxon>Lactobacillales</taxon>
        <taxon>Lactobacillaceae</taxon>
        <taxon>Oenococcus</taxon>
    </lineage>
</organism>
<dbReference type="CDD" id="cd07516">
    <property type="entry name" value="HAD_Pase"/>
    <property type="match status" value="1"/>
</dbReference>
<accession>A0AAJ1R8U7</accession>
<dbReference type="Gene3D" id="3.30.1240.10">
    <property type="match status" value="1"/>
</dbReference>
<sequence>MNIKLVAIDVDATLLNSSNELTKYTIDVLKEAIAQGIKIVITSGRPLLGTEAYYKKLGIDRRDDQYAINYNGATIRTTSGKMIAETPLSIQDYKDLYELSTKIGIKVHAETADYIYTPYLSVPKYTKFEAKLTNTKTRHVRMQDLKKSDVIAKVMFVDEPEIIEKAKKELPSWVYERFNVVPSSPIYLEFIDKHVSKGNAVKTLANKLSIDISQVMAIGDQGNDLSMIEAAGMGVAMGNGIDAVKSVAQFVTGTNDDNGAAFAVKKFVLNQEKIEN</sequence>
<dbReference type="InterPro" id="IPR023214">
    <property type="entry name" value="HAD_sf"/>
</dbReference>
<dbReference type="Proteomes" id="UP001167919">
    <property type="component" value="Unassembled WGS sequence"/>
</dbReference>
<dbReference type="NCBIfam" id="TIGR01484">
    <property type="entry name" value="HAD-SF-IIB"/>
    <property type="match status" value="1"/>
</dbReference>
<keyword evidence="1" id="KW-0378">Hydrolase</keyword>
<dbReference type="NCBIfam" id="TIGR00099">
    <property type="entry name" value="Cof-subfamily"/>
    <property type="match status" value="1"/>
</dbReference>
<evidence type="ECO:0000313" key="2">
    <source>
        <dbReference type="Proteomes" id="UP001167919"/>
    </source>
</evidence>
<dbReference type="InterPro" id="IPR000150">
    <property type="entry name" value="Cof"/>
</dbReference>
<dbReference type="GO" id="GO:0000287">
    <property type="term" value="F:magnesium ion binding"/>
    <property type="evidence" value="ECO:0007669"/>
    <property type="project" value="TreeGrafter"/>
</dbReference>
<dbReference type="SFLD" id="SFLDG01140">
    <property type="entry name" value="C2.B:_Phosphomannomutase_and_P"/>
    <property type="match status" value="1"/>
</dbReference>
<comment type="caution">
    <text evidence="1">The sequence shown here is derived from an EMBL/GenBank/DDBJ whole genome shotgun (WGS) entry which is preliminary data.</text>
</comment>
<dbReference type="PANTHER" id="PTHR10000:SF8">
    <property type="entry name" value="HAD SUPERFAMILY HYDROLASE-LIKE, TYPE 3"/>
    <property type="match status" value="1"/>
</dbReference>
<evidence type="ECO:0000313" key="1">
    <source>
        <dbReference type="EMBL" id="MDN6900299.1"/>
    </source>
</evidence>
<dbReference type="EMBL" id="SDWY01000002">
    <property type="protein sequence ID" value="MDN6900299.1"/>
    <property type="molecule type" value="Genomic_DNA"/>
</dbReference>
<dbReference type="AlphaFoldDB" id="A0AAJ1R8U7"/>
<dbReference type="GO" id="GO:0005829">
    <property type="term" value="C:cytosol"/>
    <property type="evidence" value="ECO:0007669"/>
    <property type="project" value="TreeGrafter"/>
</dbReference>
<dbReference type="InterPro" id="IPR006379">
    <property type="entry name" value="HAD-SF_hydro_IIB"/>
</dbReference>
<dbReference type="PANTHER" id="PTHR10000">
    <property type="entry name" value="PHOSPHOSERINE PHOSPHATASE"/>
    <property type="match status" value="1"/>
</dbReference>
<name>A0AAJ1R8U7_9LACO</name>